<dbReference type="InterPro" id="IPR001506">
    <property type="entry name" value="Peptidase_M12A"/>
</dbReference>
<name>A0A4W3H0K7_CALMI</name>
<organism evidence="5 6">
    <name type="scientific">Callorhinchus milii</name>
    <name type="common">Ghost shark</name>
    <dbReference type="NCBI Taxonomy" id="7868"/>
    <lineage>
        <taxon>Eukaryota</taxon>
        <taxon>Metazoa</taxon>
        <taxon>Chordata</taxon>
        <taxon>Craniata</taxon>
        <taxon>Vertebrata</taxon>
        <taxon>Chondrichthyes</taxon>
        <taxon>Holocephali</taxon>
        <taxon>Chimaeriformes</taxon>
        <taxon>Callorhinchidae</taxon>
        <taxon>Callorhinchus</taxon>
    </lineage>
</organism>
<keyword evidence="3" id="KW-1133">Transmembrane helix</keyword>
<dbReference type="Gene3D" id="3.40.390.10">
    <property type="entry name" value="Collagenase (Catalytic Domain)"/>
    <property type="match status" value="1"/>
</dbReference>
<reference evidence="5" key="4">
    <citation type="submission" date="2025-08" db="UniProtKB">
        <authorList>
            <consortium name="Ensembl"/>
        </authorList>
    </citation>
    <scope>IDENTIFICATION</scope>
</reference>
<comment type="caution">
    <text evidence="1">Lacks conserved residue(s) required for the propagation of feature annotation.</text>
</comment>
<feature type="domain" description="Peptidase M12A" evidence="4">
    <location>
        <begin position="125"/>
        <end position="254"/>
    </location>
</feature>
<proteinExistence type="predicted"/>
<feature type="binding site" evidence="1">
    <location>
        <position position="164"/>
    </location>
    <ligand>
        <name>Zn(2+)</name>
        <dbReference type="ChEBI" id="CHEBI:29105"/>
        <note>catalytic</note>
    </ligand>
</feature>
<dbReference type="Pfam" id="PF01400">
    <property type="entry name" value="Astacin"/>
    <property type="match status" value="1"/>
</dbReference>
<dbReference type="PANTHER" id="PTHR10127">
    <property type="entry name" value="DISCOIDIN, CUB, EGF, LAMININ , AND ZINC METALLOPROTEASE DOMAIN CONTAINING"/>
    <property type="match status" value="1"/>
</dbReference>
<evidence type="ECO:0000313" key="6">
    <source>
        <dbReference type="Proteomes" id="UP000314986"/>
    </source>
</evidence>
<dbReference type="InterPro" id="IPR006026">
    <property type="entry name" value="Peptidase_Metallo"/>
</dbReference>
<evidence type="ECO:0000256" key="3">
    <source>
        <dbReference type="SAM" id="Phobius"/>
    </source>
</evidence>
<comment type="cofactor">
    <cofactor evidence="1 2">
        <name>Zn(2+)</name>
        <dbReference type="ChEBI" id="CHEBI:29105"/>
    </cofactor>
    <text evidence="1 2">Binds 1 zinc ion per subunit.</text>
</comment>
<feature type="transmembrane region" description="Helical" evidence="3">
    <location>
        <begin position="15"/>
        <end position="33"/>
    </location>
</feature>
<feature type="active site" evidence="1">
    <location>
        <position position="155"/>
    </location>
</feature>
<evidence type="ECO:0000259" key="4">
    <source>
        <dbReference type="PROSITE" id="PS51864"/>
    </source>
</evidence>
<reference evidence="6" key="3">
    <citation type="journal article" date="2014" name="Nature">
        <title>Elephant shark genome provides unique insights into gnathostome evolution.</title>
        <authorList>
            <consortium name="International Elephant Shark Genome Sequencing Consortium"/>
            <person name="Venkatesh B."/>
            <person name="Lee A.P."/>
            <person name="Ravi V."/>
            <person name="Maurya A.K."/>
            <person name="Lian M.M."/>
            <person name="Swann J.B."/>
            <person name="Ohta Y."/>
            <person name="Flajnik M.F."/>
            <person name="Sutoh Y."/>
            <person name="Kasahara M."/>
            <person name="Hoon S."/>
            <person name="Gangu V."/>
            <person name="Roy S.W."/>
            <person name="Irimia M."/>
            <person name="Korzh V."/>
            <person name="Kondrychyn I."/>
            <person name="Lim Z.W."/>
            <person name="Tay B.H."/>
            <person name="Tohari S."/>
            <person name="Kong K.W."/>
            <person name="Ho S."/>
            <person name="Lorente-Galdos B."/>
            <person name="Quilez J."/>
            <person name="Marques-Bonet T."/>
            <person name="Raney B.J."/>
            <person name="Ingham P.W."/>
            <person name="Tay A."/>
            <person name="Hillier L.W."/>
            <person name="Minx P."/>
            <person name="Boehm T."/>
            <person name="Wilson R.K."/>
            <person name="Brenner S."/>
            <person name="Warren W.C."/>
        </authorList>
    </citation>
    <scope>NUCLEOTIDE SEQUENCE [LARGE SCALE GENOMIC DNA]</scope>
</reference>
<reference evidence="6" key="1">
    <citation type="journal article" date="2006" name="Science">
        <title>Ancient noncoding elements conserved in the human genome.</title>
        <authorList>
            <person name="Venkatesh B."/>
            <person name="Kirkness E.F."/>
            <person name="Loh Y.H."/>
            <person name="Halpern A.L."/>
            <person name="Lee A.P."/>
            <person name="Johnson J."/>
            <person name="Dandona N."/>
            <person name="Viswanathan L.D."/>
            <person name="Tay A."/>
            <person name="Venter J.C."/>
            <person name="Strausberg R.L."/>
            <person name="Brenner S."/>
        </authorList>
    </citation>
    <scope>NUCLEOTIDE SEQUENCE [LARGE SCALE GENOMIC DNA]</scope>
</reference>
<dbReference type="GO" id="GO:0006508">
    <property type="term" value="P:proteolysis"/>
    <property type="evidence" value="ECO:0007669"/>
    <property type="project" value="UniProtKB-KW"/>
</dbReference>
<dbReference type="PANTHER" id="PTHR10127:SF899">
    <property type="entry name" value="ASTACIN-LIKE METALLOENDOPEPTIDASE-RELATED"/>
    <property type="match status" value="1"/>
</dbReference>
<sequence length="285" mass="32501">MFDRQTDRTSVPNIGTFYVYVLLLHVVCFRILYKLAVWNYSKLLVTTVLIVHINRSVGDQIIQFGDIAVSTSKNARMCNKCYWDRSSDGKVYVPYIFSSDFNDDQKHVIFALQDKNHVCFLFFPSCWSSVGRTGQKQGLSLQIPGCIHEGVIEHELMHALGLNHEQSRSDRDGYVRILLENIVPGNEHNFVKMKTNNMGTPYDYGSIMHYGKYSFSKGGGPTIEPKPDPRVNIGQRDGFSPLDVLKINKLNGCRKCNLFSVNCNNSHLIVIKVKYLSLNLKIKIR</sequence>
<evidence type="ECO:0000313" key="5">
    <source>
        <dbReference type="Ensembl" id="ENSCMIP00000010203.1"/>
    </source>
</evidence>
<keyword evidence="1 2" id="KW-0645">Protease</keyword>
<keyword evidence="3" id="KW-0472">Membrane</keyword>
<dbReference type="Ensembl" id="ENSCMIT00000010472.1">
    <property type="protein sequence ID" value="ENSCMIP00000010203.1"/>
    <property type="gene ID" value="ENSCMIG00000005337.1"/>
</dbReference>
<keyword evidence="6" id="KW-1185">Reference proteome</keyword>
<dbReference type="GeneTree" id="ENSGT00940000161051"/>
<dbReference type="GO" id="GO:0004222">
    <property type="term" value="F:metalloendopeptidase activity"/>
    <property type="evidence" value="ECO:0007669"/>
    <property type="project" value="UniProtKB-UniRule"/>
</dbReference>
<evidence type="ECO:0000256" key="2">
    <source>
        <dbReference type="RuleBase" id="RU361183"/>
    </source>
</evidence>
<protein>
    <recommendedName>
        <fullName evidence="2">Metalloendopeptidase</fullName>
        <ecNumber evidence="2">3.4.24.-</ecNumber>
    </recommendedName>
</protein>
<dbReference type="SUPFAM" id="SSF55486">
    <property type="entry name" value="Metalloproteases ('zincins'), catalytic domain"/>
    <property type="match status" value="1"/>
</dbReference>
<dbReference type="EC" id="3.4.24.-" evidence="2"/>
<dbReference type="SMART" id="SM00235">
    <property type="entry name" value="ZnMc"/>
    <property type="match status" value="1"/>
</dbReference>
<reference evidence="5" key="5">
    <citation type="submission" date="2025-09" db="UniProtKB">
        <authorList>
            <consortium name="Ensembl"/>
        </authorList>
    </citation>
    <scope>IDENTIFICATION</scope>
</reference>
<keyword evidence="1 2" id="KW-0378">Hydrolase</keyword>
<dbReference type="PROSITE" id="PS51864">
    <property type="entry name" value="ASTACIN"/>
    <property type="match status" value="1"/>
</dbReference>
<keyword evidence="3" id="KW-0812">Transmembrane</keyword>
<dbReference type="GO" id="GO:0008270">
    <property type="term" value="F:zinc ion binding"/>
    <property type="evidence" value="ECO:0007669"/>
    <property type="project" value="UniProtKB-UniRule"/>
</dbReference>
<evidence type="ECO:0000256" key="1">
    <source>
        <dbReference type="PROSITE-ProRule" id="PRU01211"/>
    </source>
</evidence>
<accession>A0A4W3H0K7</accession>
<keyword evidence="1 2" id="KW-0862">Zinc</keyword>
<dbReference type="InterPro" id="IPR024079">
    <property type="entry name" value="MetalloPept_cat_dom_sf"/>
</dbReference>
<dbReference type="PRINTS" id="PR00480">
    <property type="entry name" value="ASTACIN"/>
</dbReference>
<reference evidence="6" key="2">
    <citation type="journal article" date="2007" name="PLoS Biol.">
        <title>Survey sequencing and comparative analysis of the elephant shark (Callorhinchus milii) genome.</title>
        <authorList>
            <person name="Venkatesh B."/>
            <person name="Kirkness E.F."/>
            <person name="Loh Y.H."/>
            <person name="Halpern A.L."/>
            <person name="Lee A.P."/>
            <person name="Johnson J."/>
            <person name="Dandona N."/>
            <person name="Viswanathan L.D."/>
            <person name="Tay A."/>
            <person name="Venter J.C."/>
            <person name="Strausberg R.L."/>
            <person name="Brenner S."/>
        </authorList>
    </citation>
    <scope>NUCLEOTIDE SEQUENCE [LARGE SCALE GENOMIC DNA]</scope>
</reference>
<dbReference type="Proteomes" id="UP000314986">
    <property type="component" value="Unassembled WGS sequence"/>
</dbReference>
<keyword evidence="1 2" id="KW-0479">Metal-binding</keyword>
<dbReference type="AlphaFoldDB" id="A0A4W3H0K7"/>
<keyword evidence="1 2" id="KW-0482">Metalloprotease</keyword>
<feature type="binding site" evidence="1">
    <location>
        <position position="154"/>
    </location>
    <ligand>
        <name>Zn(2+)</name>
        <dbReference type="ChEBI" id="CHEBI:29105"/>
        <note>catalytic</note>
    </ligand>
</feature>
<feature type="binding site" evidence="1">
    <location>
        <position position="158"/>
    </location>
    <ligand>
        <name>Zn(2+)</name>
        <dbReference type="ChEBI" id="CHEBI:29105"/>
        <note>catalytic</note>
    </ligand>
</feature>